<comment type="caution">
    <text evidence="1">The sequence shown here is derived from an EMBL/GenBank/DDBJ whole genome shotgun (WGS) entry which is preliminary data.</text>
</comment>
<reference evidence="1" key="1">
    <citation type="journal article" date="2015" name="Nature">
        <title>Complex archaea that bridge the gap between prokaryotes and eukaryotes.</title>
        <authorList>
            <person name="Spang A."/>
            <person name="Saw J.H."/>
            <person name="Jorgensen S.L."/>
            <person name="Zaremba-Niedzwiedzka K."/>
            <person name="Martijn J."/>
            <person name="Lind A.E."/>
            <person name="van Eijk R."/>
            <person name="Schleper C."/>
            <person name="Guy L."/>
            <person name="Ettema T.J."/>
        </authorList>
    </citation>
    <scope>NUCLEOTIDE SEQUENCE</scope>
</reference>
<name>A0A0F9EQS8_9ZZZZ</name>
<sequence>MESIILGLDDIDNVEVEELETEDVNLIHLGIDCSSSMTGFKSMMNKELEKFKLEIGGSSASDQILIARSNFSDDLEIGGYQKVVDLETDYILGQMTVLYDTIVNGSTEMLKYIDELKSQGMRVNAVFAIFSDGEDTKSKSSISEAKQSILELNKREIITAYMEFGSVAAGMGTKIGFRNVLKTGGSGDELRQMFGILTTSVIQHSQLSVPSQDDDFFV</sequence>
<evidence type="ECO:0008006" key="2">
    <source>
        <dbReference type="Google" id="ProtNLM"/>
    </source>
</evidence>
<proteinExistence type="predicted"/>
<evidence type="ECO:0000313" key="1">
    <source>
        <dbReference type="EMBL" id="KKL68631.1"/>
    </source>
</evidence>
<accession>A0A0F9EQS8</accession>
<dbReference type="EMBL" id="LAZR01026469">
    <property type="protein sequence ID" value="KKL68631.1"/>
    <property type="molecule type" value="Genomic_DNA"/>
</dbReference>
<protein>
    <recommendedName>
        <fullName evidence="2">VWFA domain-containing protein</fullName>
    </recommendedName>
</protein>
<organism evidence="1">
    <name type="scientific">marine sediment metagenome</name>
    <dbReference type="NCBI Taxonomy" id="412755"/>
    <lineage>
        <taxon>unclassified sequences</taxon>
        <taxon>metagenomes</taxon>
        <taxon>ecological metagenomes</taxon>
    </lineage>
</organism>
<gene>
    <name evidence="1" type="ORF">LCGC14_2123040</name>
</gene>
<dbReference type="AlphaFoldDB" id="A0A0F9EQS8"/>